<dbReference type="InterPro" id="IPR008271">
    <property type="entry name" value="Ser/Thr_kinase_AS"/>
</dbReference>
<feature type="compositionally biased region" description="Polar residues" evidence="4">
    <location>
        <begin position="672"/>
        <end position="688"/>
    </location>
</feature>
<dbReference type="Pfam" id="PF00069">
    <property type="entry name" value="Pkinase"/>
    <property type="match status" value="1"/>
</dbReference>
<feature type="compositionally biased region" description="Low complexity" evidence="4">
    <location>
        <begin position="483"/>
        <end position="492"/>
    </location>
</feature>
<keyword evidence="1 3" id="KW-0547">Nucleotide-binding</keyword>
<keyword evidence="2 3" id="KW-0067">ATP-binding</keyword>
<dbReference type="PROSITE" id="PS50112">
    <property type="entry name" value="PAS"/>
    <property type="match status" value="1"/>
</dbReference>
<feature type="region of interest" description="Disordered" evidence="4">
    <location>
        <begin position="1055"/>
        <end position="1089"/>
    </location>
</feature>
<dbReference type="PROSITE" id="PS00107">
    <property type="entry name" value="PROTEIN_KINASE_ATP"/>
    <property type="match status" value="1"/>
</dbReference>
<dbReference type="SMART" id="SM00091">
    <property type="entry name" value="PAS"/>
    <property type="match status" value="3"/>
</dbReference>
<dbReference type="Gene3D" id="3.30.450.20">
    <property type="entry name" value="PAS domain"/>
    <property type="match status" value="3"/>
</dbReference>
<feature type="region of interest" description="Disordered" evidence="4">
    <location>
        <begin position="896"/>
        <end position="920"/>
    </location>
</feature>
<sequence length="1433" mass="158867">MDRFVDRPSVLPGSMYNRPYLSSTPDILQSKRYRDLNLNNGLTSFSLGREGLYGDRITFGSPSYPSPLDRIRADRTDLRYAAEINGLRESSFEINQSFPKMTKTARCLDETMSRPKSKKTNTKEDFNDLGCQFNDVSFSPGHTKGTLSSDLHPERENWSFYSYLGGGHTASVFPTTIRNPNKAICTIDSKTSEILIANDMTCELFGYESEKLLGKKLKDLIKLKPKEQATIQECHFEESSGEIVSLAGKVVDAIDSNGLVMPISVWVKRLEQEAEPRALVVMEPVERTVAMVTFNAEGTILSCDHQMAYLYGYFSPDDLEGLKIKQLIPSLQLPVQGRPLEKDVKKQRATGRTKDGACFPLSLSVKLATDVDSSRPLHTGDMEDSRENIYVGILWVFSNISGLLTLMPDGTINSINENFALMLFGYSRADLIGKDISILIPDFYDILELEENSETGSLNSGLDNPNQLPEDKKDLQEVDSSDDQGIGSSITSNQCPPTTDTHPLLGPGVTSTPNRAQTVSFFRRGSNKESGSEVEISPLAVDMKKEQIMRLQFTDSEEEEEGDGLEAVTPSLRTDARSPENNNHSNVSVSSTETVPTAREVTRNVAVTQKGKKDSAENSPTKSTPGESESLKENRTGDSNNDKVQVVKDKSDNNKEDGSVCENMKVVSNFQKEGSFSGSSSTAAQTPVLNDKENIDTTSKQDAQSEEILADRAEFLKTLHDTSEILLKIKSSMEDPVVRHKVSEDNNGKTSSEEMEGCFSVRTTSNVEGACENQKQELNVSNSTVELLTADVDGLDLSDSGCRGRAGDSSDRSGALADISSSVHSSAIMKDNSRESLRDDFSFPTHQDYIPQCNTTDSVNDEISSVENSLQHEHYGGGPSFGSPILQVNANISCHTSGHSSNHQTESSYNPMSSYNNYSNNNNSSSSFLTDSVSFHERDSGCSPRKHKRRDRRKEAANQLSSSSSAGQSMVIPEGSYAGQGKHRDRSYLGIIFQLKRVTLEDGSVRYCMWVSRDPEEPAEGGRSFANLTLATTLNSTMDCSGNFSLGELLTDRACSDSKVEQEREGGERDPQGEGEDHGEEEGPSPGRGLFDIKYQTLTSIGKGAFGFVKLARRKIDEEEVVVKFIKKNKVLSECWTEDVRGRRLPLEVSLLKMLKHPNIVRVLDVFENEDYIQMVMEKHGSGMDLFEFIDRSPLMDEALASYIFRQIVAGVAYLHSLSIVHRDIKDENVILNENFGIKLIDFGAAAYMMPGKLFGTFCGTMEYCSPEVLLGNRYQGPELEMWSLGVTLYTLVYGENPFFDVEETIKGKLKPPFQVSRGLTHLLCGLLNPSPAKRFTVKDCQRDIWTNQPVDTSQYSWEEVLPNCEFHGNTASDNRIDSPDSKLNSQAVVSHTEKYIDKVYTHPEFLPTVPPFSPPSYHTHMLDSKYTSIVDV</sequence>
<feature type="region of interest" description="Disordered" evidence="4">
    <location>
        <begin position="853"/>
        <end position="882"/>
    </location>
</feature>
<dbReference type="PANTHER" id="PTHR24346:SF51">
    <property type="entry name" value="PAS DOMAIN-CONTAINING SERINE_THREONINE-PROTEIN KINASE"/>
    <property type="match status" value="1"/>
</dbReference>
<evidence type="ECO:0000256" key="3">
    <source>
        <dbReference type="PROSITE-ProRule" id="PRU10141"/>
    </source>
</evidence>
<evidence type="ECO:0000256" key="1">
    <source>
        <dbReference type="ARBA" id="ARBA00022741"/>
    </source>
</evidence>
<dbReference type="CDD" id="cd00130">
    <property type="entry name" value="PAS"/>
    <property type="match status" value="2"/>
</dbReference>
<dbReference type="NCBIfam" id="TIGR00229">
    <property type="entry name" value="sensory_box"/>
    <property type="match status" value="1"/>
</dbReference>
<dbReference type="GO" id="GO:0045719">
    <property type="term" value="P:negative regulation of glycogen biosynthetic process"/>
    <property type="evidence" value="ECO:0007669"/>
    <property type="project" value="TreeGrafter"/>
</dbReference>
<feature type="region of interest" description="Disordered" evidence="4">
    <location>
        <begin position="935"/>
        <end position="982"/>
    </location>
</feature>
<feature type="compositionally biased region" description="Basic and acidic residues" evidence="4">
    <location>
        <begin position="645"/>
        <end position="658"/>
    </location>
</feature>
<feature type="compositionally biased region" description="Polar residues" evidence="4">
    <location>
        <begin position="617"/>
        <end position="627"/>
    </location>
</feature>
<dbReference type="PROSITE" id="PS00108">
    <property type="entry name" value="PROTEIN_KINASE_ST"/>
    <property type="match status" value="1"/>
</dbReference>
<feature type="compositionally biased region" description="Polar residues" evidence="4">
    <location>
        <begin position="853"/>
        <end position="869"/>
    </location>
</feature>
<dbReference type="GO" id="GO:0004674">
    <property type="term" value="F:protein serine/threonine kinase activity"/>
    <property type="evidence" value="ECO:0007669"/>
    <property type="project" value="TreeGrafter"/>
</dbReference>
<dbReference type="PROSITE" id="PS50011">
    <property type="entry name" value="PROTEIN_KINASE_DOM"/>
    <property type="match status" value="1"/>
</dbReference>
<dbReference type="InterPro" id="IPR011009">
    <property type="entry name" value="Kinase-like_dom_sf"/>
</dbReference>
<reference evidence="8" key="2">
    <citation type="submission" date="2025-04" db="UniProtKB">
        <authorList>
            <consortium name="RefSeq"/>
        </authorList>
    </citation>
    <scope>IDENTIFICATION</scope>
    <source>
        <tissue evidence="8">Whole sample</tissue>
    </source>
</reference>
<feature type="compositionally biased region" description="Low complexity" evidence="4">
    <location>
        <begin position="579"/>
        <end position="597"/>
    </location>
</feature>
<evidence type="ECO:0000259" key="5">
    <source>
        <dbReference type="PROSITE" id="PS50011"/>
    </source>
</evidence>
<dbReference type="OrthoDB" id="10252171at2759"/>
<dbReference type="RefSeq" id="XP_022303983.1">
    <property type="nucleotide sequence ID" value="XM_022448275.1"/>
</dbReference>
<dbReference type="FunFam" id="3.30.450.20:FF:000059">
    <property type="entry name" value="PAS domain containing serine/threonine kinase"/>
    <property type="match status" value="1"/>
</dbReference>
<dbReference type="PANTHER" id="PTHR24346">
    <property type="entry name" value="MAP/MICROTUBULE AFFINITY-REGULATING KINASE"/>
    <property type="match status" value="1"/>
</dbReference>
<protein>
    <submittedName>
        <fullName evidence="8 9">PAS domain-containing serine/threonine-protein kinase-like</fullName>
    </submittedName>
</protein>
<feature type="compositionally biased region" description="Polar residues" evidence="4">
    <location>
        <begin position="896"/>
        <end position="906"/>
    </location>
</feature>
<evidence type="ECO:0000259" key="6">
    <source>
        <dbReference type="PROSITE" id="PS50112"/>
    </source>
</evidence>
<feature type="domain" description="Protein kinase" evidence="5">
    <location>
        <begin position="1095"/>
        <end position="1347"/>
    </location>
</feature>
<feature type="compositionally biased region" description="Polar residues" evidence="4">
    <location>
        <begin position="455"/>
        <end position="467"/>
    </location>
</feature>
<dbReference type="GO" id="GO:0035556">
    <property type="term" value="P:intracellular signal transduction"/>
    <property type="evidence" value="ECO:0007669"/>
    <property type="project" value="TreeGrafter"/>
</dbReference>
<proteinExistence type="predicted"/>
<feature type="region of interest" description="Disordered" evidence="4">
    <location>
        <begin position="455"/>
        <end position="514"/>
    </location>
</feature>
<dbReference type="RefSeq" id="XP_022303989.1">
    <property type="nucleotide sequence ID" value="XM_022448281.1"/>
</dbReference>
<dbReference type="KEGG" id="cvn:111111345"/>
<dbReference type="SMART" id="SM00220">
    <property type="entry name" value="S_TKc"/>
    <property type="match status" value="1"/>
</dbReference>
<feature type="domain" description="PAS" evidence="6">
    <location>
        <begin position="169"/>
        <end position="221"/>
    </location>
</feature>
<dbReference type="Proteomes" id="UP000694844">
    <property type="component" value="Chromosome 1"/>
</dbReference>
<dbReference type="InterPro" id="IPR000014">
    <property type="entry name" value="PAS"/>
</dbReference>
<name>A0A8B8BKZ3_CRAVI</name>
<feature type="compositionally biased region" description="Low complexity" evidence="4">
    <location>
        <begin position="907"/>
        <end position="920"/>
    </location>
</feature>
<keyword evidence="7" id="KW-1185">Reference proteome</keyword>
<feature type="region of interest" description="Disordered" evidence="4">
    <location>
        <begin position="672"/>
        <end position="703"/>
    </location>
</feature>
<dbReference type="FunFam" id="3.30.200.20:FF:000314">
    <property type="entry name" value="Serine/threonine protein kinase"/>
    <property type="match status" value="1"/>
</dbReference>
<dbReference type="GO" id="GO:0005634">
    <property type="term" value="C:nucleus"/>
    <property type="evidence" value="ECO:0007669"/>
    <property type="project" value="TreeGrafter"/>
</dbReference>
<evidence type="ECO:0000256" key="4">
    <source>
        <dbReference type="SAM" id="MobiDB-lite"/>
    </source>
</evidence>
<gene>
    <name evidence="8 9" type="primary">LOC111111345</name>
</gene>
<dbReference type="InterPro" id="IPR000719">
    <property type="entry name" value="Prot_kinase_dom"/>
</dbReference>
<dbReference type="GO" id="GO:0005524">
    <property type="term" value="F:ATP binding"/>
    <property type="evidence" value="ECO:0007669"/>
    <property type="project" value="UniProtKB-UniRule"/>
</dbReference>
<dbReference type="GO" id="GO:0005829">
    <property type="term" value="C:cytosol"/>
    <property type="evidence" value="ECO:0007669"/>
    <property type="project" value="TreeGrafter"/>
</dbReference>
<evidence type="ECO:0000313" key="8">
    <source>
        <dbReference type="RefSeq" id="XP_022303983.1"/>
    </source>
</evidence>
<evidence type="ECO:0000313" key="7">
    <source>
        <dbReference type="Proteomes" id="UP000694844"/>
    </source>
</evidence>
<accession>A0A8B8BKZ3</accession>
<evidence type="ECO:0000256" key="2">
    <source>
        <dbReference type="ARBA" id="ARBA00022840"/>
    </source>
</evidence>
<dbReference type="InterPro" id="IPR017441">
    <property type="entry name" value="Protein_kinase_ATP_BS"/>
</dbReference>
<dbReference type="SUPFAM" id="SSF55785">
    <property type="entry name" value="PYP-like sensor domain (PAS domain)"/>
    <property type="match status" value="2"/>
</dbReference>
<dbReference type="InterPro" id="IPR035965">
    <property type="entry name" value="PAS-like_dom_sf"/>
</dbReference>
<organism evidence="7 8">
    <name type="scientific">Crassostrea virginica</name>
    <name type="common">Eastern oyster</name>
    <dbReference type="NCBI Taxonomy" id="6565"/>
    <lineage>
        <taxon>Eukaryota</taxon>
        <taxon>Metazoa</taxon>
        <taxon>Spiralia</taxon>
        <taxon>Lophotrochozoa</taxon>
        <taxon>Mollusca</taxon>
        <taxon>Bivalvia</taxon>
        <taxon>Autobranchia</taxon>
        <taxon>Pteriomorphia</taxon>
        <taxon>Ostreida</taxon>
        <taxon>Ostreoidea</taxon>
        <taxon>Ostreidae</taxon>
        <taxon>Crassostrea</taxon>
    </lineage>
</organism>
<dbReference type="Gene3D" id="1.10.510.10">
    <property type="entry name" value="Transferase(Phosphotransferase) domain 1"/>
    <property type="match status" value="1"/>
</dbReference>
<evidence type="ECO:0000313" key="9">
    <source>
        <dbReference type="RefSeq" id="XP_022303989.1"/>
    </source>
</evidence>
<feature type="binding site" evidence="3">
    <location>
        <position position="1128"/>
    </location>
    <ligand>
        <name>ATP</name>
        <dbReference type="ChEBI" id="CHEBI:30616"/>
    </ligand>
</feature>
<dbReference type="Pfam" id="PF13426">
    <property type="entry name" value="PAS_9"/>
    <property type="match status" value="3"/>
</dbReference>
<dbReference type="Gene3D" id="3.30.200.20">
    <property type="entry name" value="Phosphorylase Kinase, domain 1"/>
    <property type="match status" value="1"/>
</dbReference>
<feature type="region of interest" description="Disordered" evidence="4">
    <location>
        <begin position="571"/>
        <end position="660"/>
    </location>
</feature>
<dbReference type="SUPFAM" id="SSF56112">
    <property type="entry name" value="Protein kinase-like (PK-like)"/>
    <property type="match status" value="1"/>
</dbReference>
<dbReference type="FunFam" id="1.10.510.10:FF:000351">
    <property type="entry name" value="PAS domain-containing serine/threonine-protein kinase"/>
    <property type="match status" value="1"/>
</dbReference>
<reference evidence="7" key="1">
    <citation type="submission" date="2024-06" db="UniProtKB">
        <authorList>
            <consortium name="RefSeq"/>
        </authorList>
    </citation>
    <scope>NUCLEOTIDE SEQUENCE [LARGE SCALE GENOMIC DNA]</scope>
    <source>
        <tissue evidence="9">Whole sample</tissue>
    </source>
</reference>
<feature type="compositionally biased region" description="Basic and acidic residues" evidence="4">
    <location>
        <begin position="1055"/>
        <end position="1076"/>
    </location>
</feature>
<dbReference type="GeneID" id="111111345"/>